<feature type="compositionally biased region" description="Polar residues" evidence="1">
    <location>
        <begin position="553"/>
        <end position="563"/>
    </location>
</feature>
<feature type="region of interest" description="Disordered" evidence="1">
    <location>
        <begin position="407"/>
        <end position="837"/>
    </location>
</feature>
<feature type="compositionally biased region" description="Polar residues" evidence="1">
    <location>
        <begin position="535"/>
        <end position="545"/>
    </location>
</feature>
<feature type="compositionally biased region" description="Polar residues" evidence="1">
    <location>
        <begin position="412"/>
        <end position="425"/>
    </location>
</feature>
<feature type="compositionally biased region" description="Basic and acidic residues" evidence="1">
    <location>
        <begin position="860"/>
        <end position="872"/>
    </location>
</feature>
<organism evidence="2 3">
    <name type="scientific">Cryptococcus floricola</name>
    <dbReference type="NCBI Taxonomy" id="2591691"/>
    <lineage>
        <taxon>Eukaryota</taxon>
        <taxon>Fungi</taxon>
        <taxon>Dikarya</taxon>
        <taxon>Basidiomycota</taxon>
        <taxon>Agaricomycotina</taxon>
        <taxon>Tremellomycetes</taxon>
        <taxon>Tremellales</taxon>
        <taxon>Cryptococcaceae</taxon>
        <taxon>Cryptococcus</taxon>
    </lineage>
</organism>
<feature type="compositionally biased region" description="Low complexity" evidence="1">
    <location>
        <begin position="740"/>
        <end position="757"/>
    </location>
</feature>
<feature type="compositionally biased region" description="Basic and acidic residues" evidence="1">
    <location>
        <begin position="819"/>
        <end position="828"/>
    </location>
</feature>
<feature type="compositionally biased region" description="Basic and acidic residues" evidence="1">
    <location>
        <begin position="796"/>
        <end position="807"/>
    </location>
</feature>
<protein>
    <submittedName>
        <fullName evidence="2">Uncharacterized protein</fullName>
    </submittedName>
</protein>
<feature type="region of interest" description="Disordered" evidence="1">
    <location>
        <begin position="902"/>
        <end position="1106"/>
    </location>
</feature>
<keyword evidence="3" id="KW-1185">Reference proteome</keyword>
<reference evidence="2 3" key="1">
    <citation type="submission" date="2017-05" db="EMBL/GenBank/DDBJ databases">
        <title>The Genome Sequence of Tsuchiyaea wingfieldii DSM 27421.</title>
        <authorList>
            <person name="Cuomo C."/>
            <person name="Passer A."/>
            <person name="Billmyre B."/>
            <person name="Heitman J."/>
        </authorList>
    </citation>
    <scope>NUCLEOTIDE SEQUENCE [LARGE SCALE GENOMIC DNA]</scope>
    <source>
        <strain evidence="2 3">DSM 27421</strain>
    </source>
</reference>
<sequence>MSNGRWLAVGRDQDRLRVTSNVVKIHIDVEHRTEMWLLTVVGKVRGQNNFTFALQQDKTYSIGNSDTCDINVNDKYIRAEEGAISVGPWDVANRHETPNLRWKPRESTKGVQKDKYLLLPSGAGPHDVSTELQKYDRAHETAGQSVDLNASGVVGIYLTDNAWFFVEWKDLTIFYSNQRHPSSECIEIFKQYCIFMTTQMLWDDLPTYLVTDAIRGNHECRLAICGGVHLILPGFFDYVRGRLESNWSPTVDSYCSMDVPIPGDNREDFRPAPAGNVPFPAGIWLPGKDRRKYFRKWNVLFLKESAASKEVNFFKVMGATVREMDVEENALQSRATLEKAVNEWLGIVENTGNKSKALVIYSNKAKPFFDMKDLEGVCAAVDIQKGTAAVATSVATSGGAMEYFHKHESKASAPSNAKTTNNAENSARAPGIHVRPSSPGAPTNNKADDEPRDVVPSTFPNDPIPSVVNSNIPQRKVYRRGRNAASPNPPSELPVTAGSSEVGKSTAVSAANLTPTARSSRGPSPQPSFVPDSAPLQSEPPQARTSGPALTAAMSSTQLNSAPSLPGIPTRTVTRRRVATGSSGDLAAPAAPAARSRPHARSNPAASVASAKRTRHDVEESSEDESAKYVQALYEKKGNSFGATKKARTETEPDVEMAESTEQSTRASRRMTDKERFKAPSELMQVDTATQEESEEEEPDLFKQTLMRTKRQAAGKKVGGNSLGRTESQNLMPPPTQTQARGSRSASPQPPGSSQAQDLSSETQRRQGPMITTQKRAPNTEPPTRDEAFQAALAKNRKEKERIDQLDRGLSQMTFSQRETGKEVDRPAYEVSDDFENEETTGNFVEIVRVAGLFRKDLGQRKQAVRGDDGKPNFKKFHKKDAPRRTPLKMVLNASIIKEPAMSMQSYWPQEEQKKKPTSQNAFDDDDDDDRPILPQSTGARRLLRETGFGEDDDEDDDMLPSTSRTGTSTQRSRVPDSQPASTAGRASGREKRAASVVSNASEAPAASSRPRGKGATKTTAAGKNKRTILEDSDEDDDGIVWGTSETFGRSAKNKKASIAGSGTATLDDRPPSATAGRRGTQRKRLVVDDDDDEDGFANFKRQKIH</sequence>
<feature type="compositionally biased region" description="Polar residues" evidence="1">
    <location>
        <begin position="497"/>
        <end position="523"/>
    </location>
</feature>
<feature type="compositionally biased region" description="Low complexity" evidence="1">
    <location>
        <begin position="587"/>
        <end position="607"/>
    </location>
</feature>
<dbReference type="Proteomes" id="UP000322245">
    <property type="component" value="Unassembled WGS sequence"/>
</dbReference>
<feature type="region of interest" description="Disordered" evidence="1">
    <location>
        <begin position="860"/>
        <end position="889"/>
    </location>
</feature>
<feature type="compositionally biased region" description="Basic and acidic residues" evidence="1">
    <location>
        <begin position="670"/>
        <end position="679"/>
    </location>
</feature>
<comment type="caution">
    <text evidence="2">The sequence shown here is derived from an EMBL/GenBank/DDBJ whole genome shotgun (WGS) entry which is preliminary data.</text>
</comment>
<dbReference type="AlphaFoldDB" id="A0A5D3B5D7"/>
<feature type="compositionally biased region" description="Low complexity" evidence="1">
    <location>
        <begin position="962"/>
        <end position="973"/>
    </location>
</feature>
<feature type="compositionally biased region" description="Acidic residues" evidence="1">
    <location>
        <begin position="949"/>
        <end position="959"/>
    </location>
</feature>
<dbReference type="EMBL" id="NIDF01000012">
    <property type="protein sequence ID" value="TYJ57506.1"/>
    <property type="molecule type" value="Genomic_DNA"/>
</dbReference>
<name>A0A5D3B5D7_9TREE</name>
<feature type="compositionally biased region" description="Acidic residues" evidence="1">
    <location>
        <begin position="690"/>
        <end position="699"/>
    </location>
</feature>
<gene>
    <name evidence="2" type="ORF">B9479_001824</name>
</gene>
<accession>A0A5D3B5D7</accession>
<feature type="compositionally biased region" description="Low complexity" evidence="1">
    <location>
        <begin position="995"/>
        <end position="1023"/>
    </location>
</feature>
<evidence type="ECO:0000313" key="2">
    <source>
        <dbReference type="EMBL" id="TYJ57506.1"/>
    </source>
</evidence>
<evidence type="ECO:0000256" key="1">
    <source>
        <dbReference type="SAM" id="MobiDB-lite"/>
    </source>
</evidence>
<feature type="compositionally biased region" description="Basic residues" evidence="1">
    <location>
        <begin position="873"/>
        <end position="882"/>
    </location>
</feature>
<proteinExistence type="predicted"/>
<evidence type="ECO:0000313" key="3">
    <source>
        <dbReference type="Proteomes" id="UP000322245"/>
    </source>
</evidence>